<feature type="domain" description="Recombinase" evidence="4">
    <location>
        <begin position="228"/>
        <end position="346"/>
    </location>
</feature>
<dbReference type="Gene3D" id="3.90.1750.20">
    <property type="entry name" value="Putative Large Serine Recombinase, Chain B, Domain 2"/>
    <property type="match status" value="1"/>
</dbReference>
<proteinExistence type="predicted"/>
<dbReference type="InterPro" id="IPR011109">
    <property type="entry name" value="DNA_bind_recombinase_dom"/>
</dbReference>
<gene>
    <name evidence="5" type="ORF">EJO69_02985</name>
</gene>
<dbReference type="AlphaFoldDB" id="A0A3Q8WSP0"/>
<feature type="region of interest" description="Disordered" evidence="2">
    <location>
        <begin position="1"/>
        <end position="45"/>
    </location>
</feature>
<feature type="domain" description="Resolvase/invertase-type recombinase catalytic" evidence="3">
    <location>
        <begin position="68"/>
        <end position="221"/>
    </location>
</feature>
<evidence type="ECO:0000256" key="1">
    <source>
        <dbReference type="SAM" id="Coils"/>
    </source>
</evidence>
<dbReference type="Pfam" id="PF00239">
    <property type="entry name" value="Resolvase"/>
    <property type="match status" value="1"/>
</dbReference>
<dbReference type="Gene3D" id="3.40.50.1390">
    <property type="entry name" value="Resolvase, N-terminal catalytic domain"/>
    <property type="match status" value="1"/>
</dbReference>
<feature type="compositionally biased region" description="Basic and acidic residues" evidence="2">
    <location>
        <begin position="17"/>
        <end position="28"/>
    </location>
</feature>
<dbReference type="PROSITE" id="PS51736">
    <property type="entry name" value="RECOMBINASES_3"/>
    <property type="match status" value="1"/>
</dbReference>
<feature type="coiled-coil region" evidence="1">
    <location>
        <begin position="430"/>
        <end position="500"/>
    </location>
</feature>
<evidence type="ECO:0000313" key="5">
    <source>
        <dbReference type="EMBL" id="AZN29388.1"/>
    </source>
</evidence>
<evidence type="ECO:0000256" key="2">
    <source>
        <dbReference type="SAM" id="MobiDB-lite"/>
    </source>
</evidence>
<dbReference type="PROSITE" id="PS51737">
    <property type="entry name" value="RECOMBINASE_DNA_BIND"/>
    <property type="match status" value="1"/>
</dbReference>
<dbReference type="Proteomes" id="UP000270021">
    <property type="component" value="Chromosome"/>
</dbReference>
<dbReference type="OrthoDB" id="3217513at2"/>
<keyword evidence="6" id="KW-1185">Reference proteome</keyword>
<keyword evidence="1" id="KW-0175">Coiled coil</keyword>
<dbReference type="InterPro" id="IPR050639">
    <property type="entry name" value="SSR_resolvase"/>
</dbReference>
<dbReference type="GO" id="GO:0000150">
    <property type="term" value="F:DNA strand exchange activity"/>
    <property type="evidence" value="ECO:0007669"/>
    <property type="project" value="InterPro"/>
</dbReference>
<organism evidence="5 6">
    <name type="scientific">Flaviflexus salsibiostraticola</name>
    <dbReference type="NCBI Taxonomy" id="1282737"/>
    <lineage>
        <taxon>Bacteria</taxon>
        <taxon>Bacillati</taxon>
        <taxon>Actinomycetota</taxon>
        <taxon>Actinomycetes</taxon>
        <taxon>Actinomycetales</taxon>
        <taxon>Actinomycetaceae</taxon>
        <taxon>Flaviflexus</taxon>
    </lineage>
</organism>
<dbReference type="EMBL" id="CP034438">
    <property type="protein sequence ID" value="AZN29388.1"/>
    <property type="molecule type" value="Genomic_DNA"/>
</dbReference>
<dbReference type="InterPro" id="IPR036162">
    <property type="entry name" value="Resolvase-like_N_sf"/>
</dbReference>
<name>A0A3Q8WSP0_9ACTO</name>
<dbReference type="InterPro" id="IPR038109">
    <property type="entry name" value="DNA_bind_recomb_sf"/>
</dbReference>
<dbReference type="SUPFAM" id="SSF53041">
    <property type="entry name" value="Resolvase-like"/>
    <property type="match status" value="1"/>
</dbReference>
<dbReference type="PANTHER" id="PTHR30461">
    <property type="entry name" value="DNA-INVERTASE FROM LAMBDOID PROPHAGE"/>
    <property type="match status" value="1"/>
</dbReference>
<dbReference type="PANTHER" id="PTHR30461:SF23">
    <property type="entry name" value="DNA RECOMBINASE-RELATED"/>
    <property type="match status" value="1"/>
</dbReference>
<dbReference type="GO" id="GO:0003677">
    <property type="term" value="F:DNA binding"/>
    <property type="evidence" value="ECO:0007669"/>
    <property type="project" value="InterPro"/>
</dbReference>
<dbReference type="Pfam" id="PF07508">
    <property type="entry name" value="Recombinase"/>
    <property type="match status" value="1"/>
</dbReference>
<protein>
    <submittedName>
        <fullName evidence="5">Recombinase family protein</fullName>
    </submittedName>
</protein>
<reference evidence="5 6" key="1">
    <citation type="submission" date="2018-12" db="EMBL/GenBank/DDBJ databases">
        <title>Complete genome sequence of Flaviflexus salsibiostraticola KCTC 33148.</title>
        <authorList>
            <person name="Bae J.-W."/>
        </authorList>
    </citation>
    <scope>NUCLEOTIDE SEQUENCE [LARGE SCALE GENOMIC DNA]</scope>
    <source>
        <strain evidence="5 6">KCTC 33148</strain>
    </source>
</reference>
<dbReference type="CDD" id="cd00338">
    <property type="entry name" value="Ser_Recombinase"/>
    <property type="match status" value="1"/>
</dbReference>
<dbReference type="InterPro" id="IPR006119">
    <property type="entry name" value="Resolv_N"/>
</dbReference>
<dbReference type="SMART" id="SM00857">
    <property type="entry name" value="Resolvase"/>
    <property type="match status" value="1"/>
</dbReference>
<evidence type="ECO:0000313" key="6">
    <source>
        <dbReference type="Proteomes" id="UP000270021"/>
    </source>
</evidence>
<evidence type="ECO:0000259" key="4">
    <source>
        <dbReference type="PROSITE" id="PS51737"/>
    </source>
</evidence>
<evidence type="ECO:0000259" key="3">
    <source>
        <dbReference type="PROSITE" id="PS51736"/>
    </source>
</evidence>
<dbReference type="KEGG" id="fsl:EJO69_02985"/>
<accession>A0A3Q8WSP0</accession>
<sequence length="647" mass="73415">MPFHCRAPRRSSNTPDASRHTAHAREEGAPSMTLYDETPPIPHPDQLHFETIDVSTGQPVDDVPVGKRAVIYLRVSTPSQVNTDYDPEGISLPAQRKACYRKADQLGITIIDEYIEPGRSAREMTKRLAFQQMLERIRTERDVDYVIIYKLSRMARNRFDDAIVGAELKKRGVTLISATESIDETPVGQLMHGILAAFNEFRSAEEGADIAYKMGEKAKKGGTLGKAPIGYINTIDRIDGREIRAVAIDEERAPLVRLAFEMYAAGEATLEDIQNELTDRGLRTRPTQRRPAGPVSVSKIHQMLQDPYYVGIVTYKGEEYPGRHEPLIDRELFDQVQDLLASRGRAGERRRVVHHYLKGTLWCGACWRRDKSIRRMIVRRTISRSGEEYLYFFCRGTQDGFCDAKYSNVHRIERAVEEHYRTVQFSPDFLQAMRQTLDDALAEQEASQRALKEQLKGQLERLDAQESNLLELAVDDTIPKEKIRAKLREIGTERERLTAQLQATVDTLKDAVEFIETNLRLLEDPYELYMNASDEVRRRLNQAIFKHIFIDHDEIIDHDLEDPFGDLFTVQTIYHASTIGAPPGRLHDLAQASWAKHYQTTKKKGAARMGDSLTSLTLEAPPNPAHRVGVCSKPHLVGLTGFEPATP</sequence>